<reference evidence="6 7" key="1">
    <citation type="submission" date="2024-03" db="EMBL/GenBank/DDBJ databases">
        <authorList>
            <person name="Jo J.-H."/>
        </authorList>
    </citation>
    <scope>NUCLEOTIDE SEQUENCE [LARGE SCALE GENOMIC DNA]</scope>
    <source>
        <strain evidence="6 7">PS1R-30</strain>
    </source>
</reference>
<evidence type="ECO:0000256" key="1">
    <source>
        <dbReference type="ARBA" id="ARBA00004365"/>
    </source>
</evidence>
<evidence type="ECO:0000256" key="4">
    <source>
        <dbReference type="ARBA" id="ARBA00023143"/>
    </source>
</evidence>
<evidence type="ECO:0000256" key="2">
    <source>
        <dbReference type="ARBA" id="ARBA00004613"/>
    </source>
</evidence>
<comment type="subcellular location">
    <subcellularLocation>
        <location evidence="1">Bacterial flagellum</location>
    </subcellularLocation>
    <subcellularLocation>
        <location evidence="2">Secreted</location>
    </subcellularLocation>
</comment>
<keyword evidence="6" id="KW-0282">Flagellum</keyword>
<evidence type="ECO:0000259" key="5">
    <source>
        <dbReference type="Pfam" id="PF00669"/>
    </source>
</evidence>
<dbReference type="RefSeq" id="WP_339587446.1">
    <property type="nucleotide sequence ID" value="NZ_JBBHJZ010000002.1"/>
</dbReference>
<dbReference type="InterPro" id="IPR001029">
    <property type="entry name" value="Flagellin_N"/>
</dbReference>
<keyword evidence="7" id="KW-1185">Reference proteome</keyword>
<name>A0ABU8RXR5_9SPHN</name>
<gene>
    <name evidence="6" type="ORF">WG901_12740</name>
</gene>
<dbReference type="InterPro" id="IPR001492">
    <property type="entry name" value="Flagellin"/>
</dbReference>
<dbReference type="Gene3D" id="1.20.1330.10">
    <property type="entry name" value="f41 fragment of flagellin, N-terminal domain"/>
    <property type="match status" value="1"/>
</dbReference>
<sequence>MTSISTSTSAFYDRAKNDIGGLRSRAEALQAQLGSGDKLARSSDDPVAASRLRMLARTDKLSNIDESNAGRASADLTLADSALKTFADYITNAKVLANNAANGTLTDAQRASIGYEIEQIFGNMVNLANSRDSNGHALFGGESAGDAYQLNTVTGKPEYIGTLSAGDLALGDGQSISRGLTGRQILGTEPNDILTKLQKLAADLQTGVGDRQKMANDGISMLEGSLDQITTSQTLVGSRLNWIDLTTERRTNLGELRADEQTRIGATDLPSTIAELQQTMTVLEASQASFTKLSSLTLFSMLN</sequence>
<evidence type="ECO:0000313" key="7">
    <source>
        <dbReference type="Proteomes" id="UP001361239"/>
    </source>
</evidence>
<dbReference type="PANTHER" id="PTHR42792">
    <property type="entry name" value="FLAGELLIN"/>
    <property type="match status" value="1"/>
</dbReference>
<protein>
    <submittedName>
        <fullName evidence="6">Flagellar biosynthesis protein FlgL</fullName>
    </submittedName>
</protein>
<keyword evidence="6" id="KW-0969">Cilium</keyword>
<keyword evidence="6" id="KW-0966">Cell projection</keyword>
<comment type="caution">
    <text evidence="6">The sequence shown here is derived from an EMBL/GenBank/DDBJ whole genome shotgun (WGS) entry which is preliminary data.</text>
</comment>
<dbReference type="EMBL" id="JBBHJZ010000002">
    <property type="protein sequence ID" value="MEJ5977509.1"/>
    <property type="molecule type" value="Genomic_DNA"/>
</dbReference>
<dbReference type="PANTHER" id="PTHR42792:SF1">
    <property type="entry name" value="FLAGELLAR HOOK-ASSOCIATED PROTEIN 3"/>
    <property type="match status" value="1"/>
</dbReference>
<dbReference type="Pfam" id="PF00669">
    <property type="entry name" value="Flagellin_N"/>
    <property type="match status" value="1"/>
</dbReference>
<organism evidence="6 7">
    <name type="scientific">Novosphingobium anseongense</name>
    <dbReference type="NCBI Taxonomy" id="3133436"/>
    <lineage>
        <taxon>Bacteria</taxon>
        <taxon>Pseudomonadati</taxon>
        <taxon>Pseudomonadota</taxon>
        <taxon>Alphaproteobacteria</taxon>
        <taxon>Sphingomonadales</taxon>
        <taxon>Sphingomonadaceae</taxon>
        <taxon>Novosphingobium</taxon>
    </lineage>
</organism>
<evidence type="ECO:0000313" key="6">
    <source>
        <dbReference type="EMBL" id="MEJ5977509.1"/>
    </source>
</evidence>
<evidence type="ECO:0000256" key="3">
    <source>
        <dbReference type="ARBA" id="ARBA00005709"/>
    </source>
</evidence>
<feature type="domain" description="Flagellin N-terminal" evidence="5">
    <location>
        <begin position="14"/>
        <end position="142"/>
    </location>
</feature>
<dbReference type="SUPFAM" id="SSF64518">
    <property type="entry name" value="Phase 1 flagellin"/>
    <property type="match status" value="1"/>
</dbReference>
<keyword evidence="4" id="KW-0975">Bacterial flagellum</keyword>
<proteinExistence type="inferred from homology"/>
<accession>A0ABU8RXR5</accession>
<dbReference type="Proteomes" id="UP001361239">
    <property type="component" value="Unassembled WGS sequence"/>
</dbReference>
<comment type="similarity">
    <text evidence="3">Belongs to the bacterial flagellin family.</text>
</comment>